<organism evidence="2 3">
    <name type="scientific">Hydrobacter penzbergensis</name>
    <dbReference type="NCBI Taxonomy" id="1235997"/>
    <lineage>
        <taxon>Bacteria</taxon>
        <taxon>Pseudomonadati</taxon>
        <taxon>Bacteroidota</taxon>
        <taxon>Chitinophagia</taxon>
        <taxon>Chitinophagales</taxon>
        <taxon>Chitinophagaceae</taxon>
        <taxon>Hydrobacter</taxon>
    </lineage>
</organism>
<dbReference type="PANTHER" id="PTHR33295">
    <property type="entry name" value="ATPASE"/>
    <property type="match status" value="1"/>
</dbReference>
<name>A0A8X8IES6_9BACT</name>
<dbReference type="InterPro" id="IPR025420">
    <property type="entry name" value="DUF4143"/>
</dbReference>
<evidence type="ECO:0000313" key="3">
    <source>
        <dbReference type="Proteomes" id="UP000198711"/>
    </source>
</evidence>
<evidence type="ECO:0000259" key="1">
    <source>
        <dbReference type="SMART" id="SM00382"/>
    </source>
</evidence>
<dbReference type="InterPro" id="IPR041682">
    <property type="entry name" value="AAA_14"/>
</dbReference>
<evidence type="ECO:0000313" key="2">
    <source>
        <dbReference type="EMBL" id="SDW69945.1"/>
    </source>
</evidence>
<dbReference type="Pfam" id="PF13635">
    <property type="entry name" value="DUF4143"/>
    <property type="match status" value="1"/>
</dbReference>
<feature type="domain" description="AAA+ ATPase" evidence="1">
    <location>
        <begin position="18"/>
        <end position="137"/>
    </location>
</feature>
<dbReference type="Gene3D" id="3.40.50.300">
    <property type="entry name" value="P-loop containing nucleotide triphosphate hydrolases"/>
    <property type="match status" value="1"/>
</dbReference>
<sequence>MFDRNILKELQLWLEKPDRKPLVLRGARQVGKTTVVRELGKQCKQFIYLNLELEEDRKPFEQFTNVPILLQTVFLLKNKLLSEKENTLLFIDEIQEHPPALNILRYLYEQEPALPVIAAGSTLETAFDKNIHFPVGRVEYKILRPASFLEFLGANGEMVALEKLQEIPLPDYAQDTLQRLFHTYALTGGMPEVVSHYAHNKDLTALVSIYDSLLTSYADDVEKYANTSQQVQLIRHAIRSVFGEAGKRITFEGFGHSSYRSRDVKEALIMLEKTFLIQLIYPQTNATLPLMPDQKKKPRLQALDTGLLNYMAGIQTDIIQSEDLNSVYNGTMIEHLVGQEILAHQYLSLSSLYFWVREKSTSNAEVDYLYPYEGKLIPIEVKSGATGKLKSLHIFMDMVPHNMAIRFYAGNIHISQLVTPSGKTYYLLNLPYFLATQLEAYMNWFQKQIHIAN</sequence>
<dbReference type="Pfam" id="PF13173">
    <property type="entry name" value="AAA_14"/>
    <property type="match status" value="1"/>
</dbReference>
<dbReference type="AlphaFoldDB" id="A0A8X8IES6"/>
<comment type="caution">
    <text evidence="2">The sequence shown here is derived from an EMBL/GenBank/DDBJ whole genome shotgun (WGS) entry which is preliminary data.</text>
</comment>
<reference evidence="2 3" key="1">
    <citation type="submission" date="2016-10" db="EMBL/GenBank/DDBJ databases">
        <authorList>
            <person name="Varghese N."/>
            <person name="Submissions S."/>
        </authorList>
    </citation>
    <scope>NUCLEOTIDE SEQUENCE [LARGE SCALE GENOMIC DNA]</scope>
    <source>
        <strain evidence="2 3">DSM 25353</strain>
    </source>
</reference>
<accession>A0A8X8IES6</accession>
<dbReference type="InterPro" id="IPR027417">
    <property type="entry name" value="P-loop_NTPase"/>
</dbReference>
<dbReference type="InterPro" id="IPR003593">
    <property type="entry name" value="AAA+_ATPase"/>
</dbReference>
<keyword evidence="3" id="KW-1185">Reference proteome</keyword>
<dbReference type="RefSeq" id="WP_092723313.1">
    <property type="nucleotide sequence ID" value="NZ_FNNO01000005.1"/>
</dbReference>
<proteinExistence type="predicted"/>
<dbReference type="CDD" id="cd00009">
    <property type="entry name" value="AAA"/>
    <property type="match status" value="1"/>
</dbReference>
<dbReference type="EMBL" id="FNNO01000005">
    <property type="protein sequence ID" value="SDW69945.1"/>
    <property type="molecule type" value="Genomic_DNA"/>
</dbReference>
<protein>
    <recommendedName>
        <fullName evidence="1">AAA+ ATPase domain-containing protein</fullName>
    </recommendedName>
</protein>
<dbReference type="Proteomes" id="UP000198711">
    <property type="component" value="Unassembled WGS sequence"/>
</dbReference>
<gene>
    <name evidence="2" type="ORF">SAMN05444410_10538</name>
</gene>
<dbReference type="SUPFAM" id="SSF52540">
    <property type="entry name" value="P-loop containing nucleoside triphosphate hydrolases"/>
    <property type="match status" value="1"/>
</dbReference>
<dbReference type="SMART" id="SM00382">
    <property type="entry name" value="AAA"/>
    <property type="match status" value="1"/>
</dbReference>
<dbReference type="PANTHER" id="PTHR33295:SF7">
    <property type="entry name" value="ATPASE"/>
    <property type="match status" value="1"/>
</dbReference>